<keyword evidence="5 11" id="KW-0808">Transferase</keyword>
<feature type="domain" description="Galactosyltransferase C-terminal" evidence="12">
    <location>
        <begin position="200"/>
        <end position="274"/>
    </location>
</feature>
<accession>A0A2A2LQM8</accession>
<comment type="cofactor">
    <cofactor evidence="11">
        <name>Mn(2+)</name>
        <dbReference type="ChEBI" id="CHEBI:29035"/>
    </cofactor>
</comment>
<dbReference type="OrthoDB" id="6020664at2759"/>
<evidence type="ECO:0000256" key="8">
    <source>
        <dbReference type="ARBA" id="ARBA00022989"/>
    </source>
</evidence>
<evidence type="ECO:0000259" key="13">
    <source>
        <dbReference type="Pfam" id="PF13733"/>
    </source>
</evidence>
<evidence type="ECO:0000256" key="10">
    <source>
        <dbReference type="ARBA" id="ARBA00023180"/>
    </source>
</evidence>
<evidence type="ECO:0000256" key="6">
    <source>
        <dbReference type="ARBA" id="ARBA00022692"/>
    </source>
</evidence>
<sequence>MQGVAGNDETALLVFLVLWVFGIYFIFAISRMGMATCWWRRLPCRTRLCLRLYLSIIAVILLCLVLFAYTLIFDPDVTDINLSDVQQLTPKPHELCVIVPFRDREPELAGYLSRESFEERNFAEFAPHIQQFLDNQNVKHVILAMNQTDQYRFNRASLINVGWLESDRIGCDYLVMHDVDLLPANPQIDYSFPQLGFVRHISSPEYHPKYNYTKFIGGILMLTMADYKAIDGMSNKYWGWGLEDDEFYLRIRDGNLNLTRVSNLTTDRTNSFRHIHGKERKRDYAVVTKTQREMKRKRDRISGLHNVHYVIAARRTLRFKDTPVRVVDVLLECDLSWTPYCVMPK</sequence>
<keyword evidence="7 11" id="KW-0735">Signal-anchor</keyword>
<dbReference type="Pfam" id="PF02709">
    <property type="entry name" value="Glyco_transf_7C"/>
    <property type="match status" value="1"/>
</dbReference>
<dbReference type="GO" id="GO:0030166">
    <property type="term" value="P:proteoglycan biosynthetic process"/>
    <property type="evidence" value="ECO:0007669"/>
    <property type="project" value="TreeGrafter"/>
</dbReference>
<reference evidence="14 15" key="1">
    <citation type="journal article" date="2017" name="Curr. Biol.">
        <title>Genome architecture and evolution of a unichromosomal asexual nematode.</title>
        <authorList>
            <person name="Fradin H."/>
            <person name="Zegar C."/>
            <person name="Gutwein M."/>
            <person name="Lucas J."/>
            <person name="Kovtun M."/>
            <person name="Corcoran D."/>
            <person name="Baugh L.R."/>
            <person name="Kiontke K."/>
            <person name="Gunsalus K."/>
            <person name="Fitch D.H."/>
            <person name="Piano F."/>
        </authorList>
    </citation>
    <scope>NUCLEOTIDE SEQUENCE [LARGE SCALE GENOMIC DNA]</scope>
    <source>
        <strain evidence="14">PF1309</strain>
    </source>
</reference>
<dbReference type="PANTHER" id="PTHR19300">
    <property type="entry name" value="BETA-1,4-GALACTOSYLTRANSFERASE"/>
    <property type="match status" value="1"/>
</dbReference>
<comment type="subcellular location">
    <subcellularLocation>
        <location evidence="1 11">Membrane</location>
        <topology evidence="1 11">Single-pass type II membrane protein</topology>
    </subcellularLocation>
</comment>
<proteinExistence type="inferred from homology"/>
<feature type="domain" description="Galactosyltransferase N-terminal" evidence="13">
    <location>
        <begin position="93"/>
        <end position="190"/>
    </location>
</feature>
<dbReference type="GO" id="GO:0046525">
    <property type="term" value="F:xylosylprotein 4-beta-galactosyltransferase activity"/>
    <property type="evidence" value="ECO:0007669"/>
    <property type="project" value="TreeGrafter"/>
</dbReference>
<dbReference type="UniPathway" id="UPA00378"/>
<dbReference type="SUPFAM" id="SSF53448">
    <property type="entry name" value="Nucleotide-diphospho-sugar transferases"/>
    <property type="match status" value="1"/>
</dbReference>
<evidence type="ECO:0000256" key="11">
    <source>
        <dbReference type="RuleBase" id="RU368121"/>
    </source>
</evidence>
<dbReference type="InterPro" id="IPR027791">
    <property type="entry name" value="Galactosyl_T_C"/>
</dbReference>
<comment type="function">
    <text evidence="11">Catalyzes the transfer of galactose onto proteins or lipids.</text>
</comment>
<protein>
    <recommendedName>
        <fullName evidence="11">Beta-1,4-N-acetylgalactosaminyltransferase</fullName>
        <ecNumber evidence="11">2.4.1.-</ecNumber>
    </recommendedName>
    <alternativeName>
        <fullName evidence="11">Beta-4-GalNAcT</fullName>
    </alternativeName>
</protein>
<name>A0A2A2LQM8_9BILA</name>
<dbReference type="InterPro" id="IPR029044">
    <property type="entry name" value="Nucleotide-diphossugar_trans"/>
</dbReference>
<keyword evidence="15" id="KW-1185">Reference proteome</keyword>
<dbReference type="Gene3D" id="3.90.550.10">
    <property type="entry name" value="Spore Coat Polysaccharide Biosynthesis Protein SpsA, Chain A"/>
    <property type="match status" value="1"/>
</dbReference>
<keyword evidence="9 11" id="KW-0472">Membrane</keyword>
<keyword evidence="4 11" id="KW-0328">Glycosyltransferase</keyword>
<feature type="transmembrane region" description="Helical" evidence="11">
    <location>
        <begin position="50"/>
        <end position="72"/>
    </location>
</feature>
<dbReference type="EMBL" id="LIAE01006519">
    <property type="protein sequence ID" value="PAV88439.1"/>
    <property type="molecule type" value="Genomic_DNA"/>
</dbReference>
<dbReference type="Proteomes" id="UP000218231">
    <property type="component" value="Unassembled WGS sequence"/>
</dbReference>
<dbReference type="InterPro" id="IPR027995">
    <property type="entry name" value="Galactosyl_T_N"/>
</dbReference>
<comment type="caution">
    <text evidence="14">The sequence shown here is derived from an EMBL/GenBank/DDBJ whole genome shotgun (WGS) entry which is preliminary data.</text>
</comment>
<keyword evidence="8 11" id="KW-1133">Transmembrane helix</keyword>
<comment type="caution">
    <text evidence="11">Lacks conserved residue(s) required for the propagation of feature annotation.</text>
</comment>
<keyword evidence="10 11" id="KW-0325">Glycoprotein</keyword>
<evidence type="ECO:0000256" key="9">
    <source>
        <dbReference type="ARBA" id="ARBA00023136"/>
    </source>
</evidence>
<comment type="similarity">
    <text evidence="3 11">Belongs to the glycosyltransferase 7 family.</text>
</comment>
<evidence type="ECO:0000256" key="5">
    <source>
        <dbReference type="ARBA" id="ARBA00022679"/>
    </source>
</evidence>
<dbReference type="EC" id="2.4.1.-" evidence="11"/>
<evidence type="ECO:0000256" key="4">
    <source>
        <dbReference type="ARBA" id="ARBA00022676"/>
    </source>
</evidence>
<keyword evidence="11" id="KW-0479">Metal-binding</keyword>
<dbReference type="PANTHER" id="PTHR19300:SF30">
    <property type="entry name" value="BETA-1,4-GALACTOSYLTRANSFERASE 7"/>
    <property type="match status" value="1"/>
</dbReference>
<dbReference type="GO" id="GO:0005975">
    <property type="term" value="P:carbohydrate metabolic process"/>
    <property type="evidence" value="ECO:0007669"/>
    <property type="project" value="InterPro"/>
</dbReference>
<evidence type="ECO:0000259" key="12">
    <source>
        <dbReference type="Pfam" id="PF02709"/>
    </source>
</evidence>
<dbReference type="Pfam" id="PF13733">
    <property type="entry name" value="Glyco_transf_7N"/>
    <property type="match status" value="1"/>
</dbReference>
<keyword evidence="11" id="KW-0464">Manganese</keyword>
<dbReference type="STRING" id="2018661.A0A2A2LQM8"/>
<dbReference type="InterPro" id="IPR003859">
    <property type="entry name" value="Galactosyl_T"/>
</dbReference>
<gene>
    <name evidence="14" type="ORF">WR25_06015</name>
</gene>
<dbReference type="GO" id="GO:0016020">
    <property type="term" value="C:membrane"/>
    <property type="evidence" value="ECO:0007669"/>
    <property type="project" value="UniProtKB-SubCell"/>
</dbReference>
<evidence type="ECO:0000256" key="3">
    <source>
        <dbReference type="ARBA" id="ARBA00005735"/>
    </source>
</evidence>
<evidence type="ECO:0000313" key="15">
    <source>
        <dbReference type="Proteomes" id="UP000218231"/>
    </source>
</evidence>
<evidence type="ECO:0000313" key="14">
    <source>
        <dbReference type="EMBL" id="PAV88439.1"/>
    </source>
</evidence>
<evidence type="ECO:0000256" key="2">
    <source>
        <dbReference type="ARBA" id="ARBA00004922"/>
    </source>
</evidence>
<dbReference type="GO" id="GO:0005794">
    <property type="term" value="C:Golgi apparatus"/>
    <property type="evidence" value="ECO:0007669"/>
    <property type="project" value="TreeGrafter"/>
</dbReference>
<keyword evidence="6 11" id="KW-0812">Transmembrane</keyword>
<dbReference type="GO" id="GO:0046872">
    <property type="term" value="F:metal ion binding"/>
    <property type="evidence" value="ECO:0007669"/>
    <property type="project" value="UniProtKB-UniRule"/>
</dbReference>
<dbReference type="PRINTS" id="PR02050">
    <property type="entry name" value="B14GALTRFASE"/>
</dbReference>
<feature type="transmembrane region" description="Helical" evidence="11">
    <location>
        <begin position="12"/>
        <end position="29"/>
    </location>
</feature>
<evidence type="ECO:0000256" key="1">
    <source>
        <dbReference type="ARBA" id="ARBA00004606"/>
    </source>
</evidence>
<dbReference type="AlphaFoldDB" id="A0A2A2LQM8"/>
<organism evidence="14 15">
    <name type="scientific">Diploscapter pachys</name>
    <dbReference type="NCBI Taxonomy" id="2018661"/>
    <lineage>
        <taxon>Eukaryota</taxon>
        <taxon>Metazoa</taxon>
        <taxon>Ecdysozoa</taxon>
        <taxon>Nematoda</taxon>
        <taxon>Chromadorea</taxon>
        <taxon>Rhabditida</taxon>
        <taxon>Rhabditina</taxon>
        <taxon>Rhabditomorpha</taxon>
        <taxon>Rhabditoidea</taxon>
        <taxon>Rhabditidae</taxon>
        <taxon>Diploscapter</taxon>
    </lineage>
</organism>
<evidence type="ECO:0000256" key="7">
    <source>
        <dbReference type="ARBA" id="ARBA00022968"/>
    </source>
</evidence>
<comment type="pathway">
    <text evidence="2 11">Protein modification; protein glycosylation.</text>
</comment>